<evidence type="ECO:0000256" key="1">
    <source>
        <dbReference type="SAM" id="Phobius"/>
    </source>
</evidence>
<reference evidence="2 3" key="1">
    <citation type="submission" date="2019-03" db="EMBL/GenBank/DDBJ databases">
        <title>Genomic Encyclopedia of Type Strains, Phase IV (KMG-IV): sequencing the most valuable type-strain genomes for metagenomic binning, comparative biology and taxonomic classification.</title>
        <authorList>
            <person name="Goeker M."/>
        </authorList>
    </citation>
    <scope>NUCLEOTIDE SEQUENCE [LARGE SCALE GENOMIC DNA]</scope>
    <source>
        <strain evidence="2 3">DSM 24830</strain>
    </source>
</reference>
<dbReference type="RefSeq" id="WP_165874731.1">
    <property type="nucleotide sequence ID" value="NZ_BAAAFU010000001.1"/>
</dbReference>
<evidence type="ECO:0000313" key="3">
    <source>
        <dbReference type="Proteomes" id="UP000294887"/>
    </source>
</evidence>
<sequence>MNEEQRKILENEFRKDKIKKVLIISTGIIVFIGAAILILYGKVGHL</sequence>
<name>A0A4R1F3Z2_9GAMM</name>
<accession>A0A4R1F3Z2</accession>
<comment type="caution">
    <text evidence="2">The sequence shown here is derived from an EMBL/GenBank/DDBJ whole genome shotgun (WGS) entry which is preliminary data.</text>
</comment>
<keyword evidence="1" id="KW-1133">Transmembrane helix</keyword>
<dbReference type="Proteomes" id="UP000294887">
    <property type="component" value="Unassembled WGS sequence"/>
</dbReference>
<dbReference type="EMBL" id="SMFQ01000004">
    <property type="protein sequence ID" value="TCJ85141.1"/>
    <property type="molecule type" value="Genomic_DNA"/>
</dbReference>
<keyword evidence="1" id="KW-0472">Membrane</keyword>
<keyword evidence="3" id="KW-1185">Reference proteome</keyword>
<keyword evidence="1" id="KW-0812">Transmembrane</keyword>
<dbReference type="AlphaFoldDB" id="A0A4R1F3Z2"/>
<evidence type="ECO:0000313" key="2">
    <source>
        <dbReference type="EMBL" id="TCJ85141.1"/>
    </source>
</evidence>
<gene>
    <name evidence="2" type="ORF">EV695_3107</name>
</gene>
<organism evidence="2 3">
    <name type="scientific">Cocleimonas flava</name>
    <dbReference type="NCBI Taxonomy" id="634765"/>
    <lineage>
        <taxon>Bacteria</taxon>
        <taxon>Pseudomonadati</taxon>
        <taxon>Pseudomonadota</taxon>
        <taxon>Gammaproteobacteria</taxon>
        <taxon>Thiotrichales</taxon>
        <taxon>Thiotrichaceae</taxon>
        <taxon>Cocleimonas</taxon>
    </lineage>
</organism>
<protein>
    <submittedName>
        <fullName evidence="2">Uncharacterized protein</fullName>
    </submittedName>
</protein>
<feature type="transmembrane region" description="Helical" evidence="1">
    <location>
        <begin position="21"/>
        <end position="40"/>
    </location>
</feature>
<proteinExistence type="predicted"/>